<dbReference type="GO" id="GO:0055085">
    <property type="term" value="P:transmembrane transport"/>
    <property type="evidence" value="ECO:0007669"/>
    <property type="project" value="InterPro"/>
</dbReference>
<dbReference type="Proteomes" id="UP001304125">
    <property type="component" value="Chromosome"/>
</dbReference>
<dbReference type="SUPFAM" id="SSF161098">
    <property type="entry name" value="MetI-like"/>
    <property type="match status" value="1"/>
</dbReference>
<dbReference type="PANTHER" id="PTHR30151">
    <property type="entry name" value="ALKANE SULFONATE ABC TRANSPORTER-RELATED, MEMBRANE SUBUNIT"/>
    <property type="match status" value="1"/>
</dbReference>
<feature type="transmembrane region" description="Helical" evidence="7">
    <location>
        <begin position="116"/>
        <end position="135"/>
    </location>
</feature>
<dbReference type="PANTHER" id="PTHR30151:SF0">
    <property type="entry name" value="ABC TRANSPORTER PERMEASE PROTEIN MJ0413-RELATED"/>
    <property type="match status" value="1"/>
</dbReference>
<feature type="transmembrane region" description="Helical" evidence="7">
    <location>
        <begin position="72"/>
        <end position="104"/>
    </location>
</feature>
<accession>A0AA96F5J1</accession>
<keyword evidence="4 7" id="KW-0812">Transmembrane</keyword>
<keyword evidence="10" id="KW-1185">Reference proteome</keyword>
<evidence type="ECO:0000313" key="9">
    <source>
        <dbReference type="EMBL" id="WNM24228.1"/>
    </source>
</evidence>
<dbReference type="PROSITE" id="PS50928">
    <property type="entry name" value="ABC_TM1"/>
    <property type="match status" value="1"/>
</dbReference>
<keyword evidence="3" id="KW-1003">Cell membrane</keyword>
<feature type="transmembrane region" description="Helical" evidence="7">
    <location>
        <begin position="7"/>
        <end position="25"/>
    </location>
</feature>
<evidence type="ECO:0000256" key="3">
    <source>
        <dbReference type="ARBA" id="ARBA00022475"/>
    </source>
</evidence>
<protein>
    <submittedName>
        <fullName evidence="9">ABC transporter permease subunit</fullName>
    </submittedName>
</protein>
<dbReference type="InterPro" id="IPR035906">
    <property type="entry name" value="MetI-like_sf"/>
</dbReference>
<dbReference type="Pfam" id="PF00528">
    <property type="entry name" value="BPD_transp_1"/>
    <property type="match status" value="1"/>
</dbReference>
<feature type="domain" description="ABC transmembrane type-1" evidence="8">
    <location>
        <begin position="81"/>
        <end position="277"/>
    </location>
</feature>
<dbReference type="EMBL" id="CP134879">
    <property type="protein sequence ID" value="WNM24228.1"/>
    <property type="molecule type" value="Genomic_DNA"/>
</dbReference>
<proteinExistence type="inferred from homology"/>
<feature type="transmembrane region" description="Helical" evidence="7">
    <location>
        <begin position="155"/>
        <end position="172"/>
    </location>
</feature>
<evidence type="ECO:0000256" key="1">
    <source>
        <dbReference type="ARBA" id="ARBA00004651"/>
    </source>
</evidence>
<dbReference type="GO" id="GO:0005886">
    <property type="term" value="C:plasma membrane"/>
    <property type="evidence" value="ECO:0007669"/>
    <property type="project" value="UniProtKB-SubCell"/>
</dbReference>
<name>A0AA96F5J1_9MICO</name>
<dbReference type="InterPro" id="IPR000515">
    <property type="entry name" value="MetI-like"/>
</dbReference>
<dbReference type="AlphaFoldDB" id="A0AA96F5J1"/>
<evidence type="ECO:0000256" key="7">
    <source>
        <dbReference type="RuleBase" id="RU363032"/>
    </source>
</evidence>
<keyword evidence="6 7" id="KW-0472">Membrane</keyword>
<keyword evidence="2 7" id="KW-0813">Transport</keyword>
<gene>
    <name evidence="9" type="ORF">RN606_12805</name>
</gene>
<comment type="subcellular location">
    <subcellularLocation>
        <location evidence="1 7">Cell membrane</location>
        <topology evidence="1 7">Multi-pass membrane protein</topology>
    </subcellularLocation>
</comment>
<evidence type="ECO:0000313" key="10">
    <source>
        <dbReference type="Proteomes" id="UP001304125"/>
    </source>
</evidence>
<dbReference type="RefSeq" id="WP_313497754.1">
    <property type="nucleotide sequence ID" value="NZ_CP134879.1"/>
</dbReference>
<evidence type="ECO:0000256" key="2">
    <source>
        <dbReference type="ARBA" id="ARBA00022448"/>
    </source>
</evidence>
<evidence type="ECO:0000256" key="6">
    <source>
        <dbReference type="ARBA" id="ARBA00023136"/>
    </source>
</evidence>
<keyword evidence="5 7" id="KW-1133">Transmembrane helix</keyword>
<evidence type="ECO:0000256" key="5">
    <source>
        <dbReference type="ARBA" id="ARBA00022989"/>
    </source>
</evidence>
<comment type="similarity">
    <text evidence="7">Belongs to the binding-protein-dependent transport system permease family.</text>
</comment>
<organism evidence="9 10">
    <name type="scientific">Demequina capsici</name>
    <dbReference type="NCBI Taxonomy" id="3075620"/>
    <lineage>
        <taxon>Bacteria</taxon>
        <taxon>Bacillati</taxon>
        <taxon>Actinomycetota</taxon>
        <taxon>Actinomycetes</taxon>
        <taxon>Micrococcales</taxon>
        <taxon>Demequinaceae</taxon>
        <taxon>Demequina</taxon>
    </lineage>
</organism>
<dbReference type="Gene3D" id="1.10.3720.10">
    <property type="entry name" value="MetI-like"/>
    <property type="match status" value="1"/>
</dbReference>
<feature type="transmembrane region" description="Helical" evidence="7">
    <location>
        <begin position="259"/>
        <end position="280"/>
    </location>
</feature>
<reference evidence="9 10" key="1">
    <citation type="submission" date="2023-09" db="EMBL/GenBank/DDBJ databases">
        <title>Demequina sp. a novel bacteria isolated from Capsicum annuum.</title>
        <authorList>
            <person name="Humaira Z."/>
            <person name="Lee J."/>
            <person name="Cho D."/>
        </authorList>
    </citation>
    <scope>NUCLEOTIDE SEQUENCE [LARGE SCALE GENOMIC DNA]</scope>
    <source>
        <strain evidence="9 10">OYTSA14</strain>
    </source>
</reference>
<evidence type="ECO:0000256" key="4">
    <source>
        <dbReference type="ARBA" id="ARBA00022692"/>
    </source>
</evidence>
<sequence length="289" mass="30652">MSKRASGILWGIAGVVAALVLWELYKWLGPDDGVKVGSLTILPRTTDIAMPHTWDVITRLGEPVTRAADADVLWWAVLQAATFSLGIAALGWLLGVVSGLLLALLMQRWITAESAVLPWVVLSQTVPLIAIAPLVKRWGSEIVIGSFHWENWMSVAVIASYLAFFPVAISALRGLKSPESADVDLFRAYAAPWWTTMRKLRLPSSVPYLIPALRLAAANAVVGTVVAEVSIGLGGGIGRMIIEFAATASGDPAKTYAPILGAVLIGLVSAGLVALIGLGLRRFTRGAPA</sequence>
<evidence type="ECO:0000259" key="8">
    <source>
        <dbReference type="PROSITE" id="PS50928"/>
    </source>
</evidence>